<evidence type="ECO:0000256" key="1">
    <source>
        <dbReference type="ARBA" id="ARBA00022729"/>
    </source>
</evidence>
<sequence length="333" mass="37468">MKIQVYQAMLWLLLTFAANTAQAYTFKIATLSPDGSYWVRQLRAGAEEINRKTDGRVKFKFYPGGVMGDDVGVLRKMRLRQLHGAAVTNAVLSNIYPDIQLYNLVLKFHNLQEVDYVRRKMDAKLMQGLEEHGVVPLGFAEVGMAYVMSTAPVQTLEQMRNYKVWVPDDNRVVLEAMKAFSISPIPLPLRDVLMGLQTGMIDVVAGSPVGALALQWHTKVKYVTDIPLLYAFGALVLDKGAFARISAADRQIVRSVMGRVIEEIDKHTREDNLQAAEVLKEQGIQFLKPTPAAADELRRTIVSANRKIEQEGNMSADKIRELNAYLAEFRRQQ</sequence>
<dbReference type="Pfam" id="PF03480">
    <property type="entry name" value="DctP"/>
    <property type="match status" value="1"/>
</dbReference>
<keyword evidence="4" id="KW-1185">Reference proteome</keyword>
<organism evidence="3 4">
    <name type="scientific">Methylomarinum roseum</name>
    <dbReference type="NCBI Taxonomy" id="3067653"/>
    <lineage>
        <taxon>Bacteria</taxon>
        <taxon>Pseudomonadati</taxon>
        <taxon>Pseudomonadota</taxon>
        <taxon>Gammaproteobacteria</taxon>
        <taxon>Methylococcales</taxon>
        <taxon>Methylococcaceae</taxon>
        <taxon>Methylomarinum</taxon>
    </lineage>
</organism>
<keyword evidence="1 2" id="KW-0732">Signal</keyword>
<protein>
    <submittedName>
        <fullName evidence="3">TRAP transporter substrate-binding protein DctP</fullName>
    </submittedName>
</protein>
<dbReference type="KEGG" id="mech:Q9L42_017980"/>
<reference evidence="3 4" key="1">
    <citation type="journal article" date="2024" name="Microbiology">
        <title>Methylomarinum rosea sp. nov., a novel halophilic methanotrophic bacterium from the hypersaline Lake Elton.</title>
        <authorList>
            <person name="Suleimanov R.Z."/>
            <person name="Oshkin I.Y."/>
            <person name="Danilova O.V."/>
            <person name="Suzina N.E."/>
            <person name="Dedysh S.N."/>
        </authorList>
    </citation>
    <scope>NUCLEOTIDE SEQUENCE [LARGE SCALE GENOMIC DNA]</scope>
    <source>
        <strain evidence="3 4">Ch1-1</strain>
    </source>
</reference>
<evidence type="ECO:0000256" key="2">
    <source>
        <dbReference type="SAM" id="SignalP"/>
    </source>
</evidence>
<accession>A0AAU7NU98</accession>
<dbReference type="InterPro" id="IPR038404">
    <property type="entry name" value="TRAP_DctP_sf"/>
</dbReference>
<dbReference type="GO" id="GO:0055085">
    <property type="term" value="P:transmembrane transport"/>
    <property type="evidence" value="ECO:0007669"/>
    <property type="project" value="InterPro"/>
</dbReference>
<evidence type="ECO:0000313" key="4">
    <source>
        <dbReference type="Proteomes" id="UP001225378"/>
    </source>
</evidence>
<dbReference type="RefSeq" id="WP_305907041.1">
    <property type="nucleotide sequence ID" value="NZ_CP157743.1"/>
</dbReference>
<dbReference type="AlphaFoldDB" id="A0AAU7NU98"/>
<evidence type="ECO:0000313" key="3">
    <source>
        <dbReference type="EMBL" id="XBS20216.1"/>
    </source>
</evidence>
<proteinExistence type="predicted"/>
<name>A0AAU7NU98_9GAMM</name>
<feature type="chain" id="PRO_5043459297" evidence="2">
    <location>
        <begin position="24"/>
        <end position="333"/>
    </location>
</feature>
<dbReference type="PANTHER" id="PTHR33376:SF4">
    <property type="entry name" value="SIALIC ACID-BINDING PERIPLASMIC PROTEIN SIAP"/>
    <property type="match status" value="1"/>
</dbReference>
<dbReference type="Proteomes" id="UP001225378">
    <property type="component" value="Chromosome"/>
</dbReference>
<dbReference type="Gene3D" id="3.40.190.170">
    <property type="entry name" value="Bacterial extracellular solute-binding protein, family 7"/>
    <property type="match status" value="1"/>
</dbReference>
<dbReference type="CDD" id="cd13670">
    <property type="entry name" value="PBP2_TRAP_Tp0957_like"/>
    <property type="match status" value="1"/>
</dbReference>
<feature type="signal peptide" evidence="2">
    <location>
        <begin position="1"/>
        <end position="23"/>
    </location>
</feature>
<dbReference type="PANTHER" id="PTHR33376">
    <property type="match status" value="1"/>
</dbReference>
<dbReference type="NCBIfam" id="NF037995">
    <property type="entry name" value="TRAP_S1"/>
    <property type="match status" value="1"/>
</dbReference>
<dbReference type="InterPro" id="IPR018389">
    <property type="entry name" value="DctP_fam"/>
</dbReference>
<gene>
    <name evidence="3" type="primary">dctP</name>
    <name evidence="3" type="ORF">Q9L42_017980</name>
</gene>
<dbReference type="EMBL" id="CP157743">
    <property type="protein sequence ID" value="XBS20216.1"/>
    <property type="molecule type" value="Genomic_DNA"/>
</dbReference>